<evidence type="ECO:0000256" key="1">
    <source>
        <dbReference type="SAM" id="MobiDB-lite"/>
    </source>
</evidence>
<protein>
    <submittedName>
        <fullName evidence="2">Uncharacterized protein</fullName>
    </submittedName>
</protein>
<organism evidence="2 3">
    <name type="scientific">Nibricoccus aquaticus</name>
    <dbReference type="NCBI Taxonomy" id="2576891"/>
    <lineage>
        <taxon>Bacteria</taxon>
        <taxon>Pseudomonadati</taxon>
        <taxon>Verrucomicrobiota</taxon>
        <taxon>Opitutia</taxon>
        <taxon>Opitutales</taxon>
        <taxon>Opitutaceae</taxon>
        <taxon>Nibricoccus</taxon>
    </lineage>
</organism>
<dbReference type="KEGG" id="vbh:CMV30_09900"/>
<dbReference type="EMBL" id="CP023344">
    <property type="protein sequence ID" value="ATC64242.1"/>
    <property type="molecule type" value="Genomic_DNA"/>
</dbReference>
<dbReference type="OrthoDB" id="196839at2"/>
<sequence>MNKGFVVALATLIGFAAGTFAGSWMQRTQPVPAPPAGGVLGELRDAPLNSAPENPDAPKPSGQPLPDEALRQMKAEIDAFKKKVEPIKLEFRTQLEALLTPVQRERLKAMSEKPPAPKPVAGEKPDPAKDWRYRVYDGMDTTITLVVIPFTLARLNEELGLSYAQREAVHQLLIQRREKFLALVDSTPPPSFNLGKLAPQAAEKK</sequence>
<feature type="region of interest" description="Disordered" evidence="1">
    <location>
        <begin position="29"/>
        <end position="70"/>
    </location>
</feature>
<dbReference type="Proteomes" id="UP000217265">
    <property type="component" value="Chromosome"/>
</dbReference>
<dbReference type="RefSeq" id="WP_096055874.1">
    <property type="nucleotide sequence ID" value="NZ_CP023344.1"/>
</dbReference>
<evidence type="ECO:0000313" key="2">
    <source>
        <dbReference type="EMBL" id="ATC64242.1"/>
    </source>
</evidence>
<proteinExistence type="predicted"/>
<accession>A0A290QK43</accession>
<reference evidence="2 3" key="1">
    <citation type="submission" date="2017-09" db="EMBL/GenBank/DDBJ databases">
        <title>Complete genome sequence of Verrucomicrobial strain HZ-65, isolated from freshwater.</title>
        <authorList>
            <person name="Choi A."/>
        </authorList>
    </citation>
    <scope>NUCLEOTIDE SEQUENCE [LARGE SCALE GENOMIC DNA]</scope>
    <source>
        <strain evidence="2 3">HZ-65</strain>
    </source>
</reference>
<evidence type="ECO:0000313" key="3">
    <source>
        <dbReference type="Proteomes" id="UP000217265"/>
    </source>
</evidence>
<dbReference type="AlphaFoldDB" id="A0A290QK43"/>
<name>A0A290QK43_9BACT</name>
<gene>
    <name evidence="2" type="ORF">CMV30_09900</name>
</gene>
<keyword evidence="3" id="KW-1185">Reference proteome</keyword>